<comment type="caution">
    <text evidence="2">The sequence shown here is derived from an EMBL/GenBank/DDBJ whole genome shotgun (WGS) entry which is preliminary data.</text>
</comment>
<sequence>MKSINGILISRWGPAVTGAFVGAAASLLVFFGNPGNMGICVACFTRDIAGALGLHRAGVVQYLRPEIPGFILGAFLAAFLSREYRPRAGSSPIVRFFLGFFAMIGALIFLGCPWRAYARLAGGDWNAIAGIGGLAVGIGIGIVFLWNGFSLGRASKSPAWAGAVMPLAAVALLALLFLRPLFGPEGTGPVFFSATGPGAAAAPVAIALGVGLLVGWMAQKSRFCTVGALRDLIMLRDGHLFSGVAAFLVSAFVVNLLLGQFKPGFEGQPVAHMNHLWSFIGMALSGLAFTLAGGCPGRQVIMSGEGDGDAAVFVLGMLIGAAFAHNFSLASSGAGVTANGMTATVIGLVFCLAVGGLFRMKMD</sequence>
<feature type="transmembrane region" description="Helical" evidence="1">
    <location>
        <begin position="62"/>
        <end position="81"/>
    </location>
</feature>
<protein>
    <submittedName>
        <fullName evidence="2">Uncharacterized protein</fullName>
    </submittedName>
</protein>
<feature type="transmembrane region" description="Helical" evidence="1">
    <location>
        <begin position="336"/>
        <end position="358"/>
    </location>
</feature>
<keyword evidence="1" id="KW-1133">Transmembrane helix</keyword>
<feature type="transmembrane region" description="Helical" evidence="1">
    <location>
        <begin position="278"/>
        <end position="298"/>
    </location>
</feature>
<dbReference type="Proteomes" id="UP000295066">
    <property type="component" value="Unassembled WGS sequence"/>
</dbReference>
<dbReference type="EMBL" id="SORI01000018">
    <property type="protein sequence ID" value="TDY56691.1"/>
    <property type="molecule type" value="Genomic_DNA"/>
</dbReference>
<evidence type="ECO:0000256" key="1">
    <source>
        <dbReference type="SAM" id="Phobius"/>
    </source>
</evidence>
<dbReference type="InterPro" id="IPR007272">
    <property type="entry name" value="Sulf_transp_TsuA/YedE"/>
</dbReference>
<proteinExistence type="predicted"/>
<organism evidence="2 3">
    <name type="scientific">Aminivibrio pyruvatiphilus</name>
    <dbReference type="NCBI Taxonomy" id="1005740"/>
    <lineage>
        <taxon>Bacteria</taxon>
        <taxon>Thermotogati</taxon>
        <taxon>Synergistota</taxon>
        <taxon>Synergistia</taxon>
        <taxon>Synergistales</taxon>
        <taxon>Aminobacteriaceae</taxon>
        <taxon>Aminivibrio</taxon>
    </lineage>
</organism>
<keyword evidence="3" id="KW-1185">Reference proteome</keyword>
<accession>A0A4R8M4F2</accession>
<keyword evidence="1" id="KW-0812">Transmembrane</keyword>
<evidence type="ECO:0000313" key="3">
    <source>
        <dbReference type="Proteomes" id="UP000295066"/>
    </source>
</evidence>
<feature type="transmembrane region" description="Helical" evidence="1">
    <location>
        <begin position="128"/>
        <end position="147"/>
    </location>
</feature>
<name>A0A4R8M4F2_9BACT</name>
<keyword evidence="1" id="KW-0472">Membrane</keyword>
<dbReference type="AlphaFoldDB" id="A0A4R8M4F2"/>
<dbReference type="InterPro" id="IPR026366">
    <property type="entry name" value="Seleno_YedE"/>
</dbReference>
<evidence type="ECO:0000313" key="2">
    <source>
        <dbReference type="EMBL" id="TDY56691.1"/>
    </source>
</evidence>
<feature type="transmembrane region" description="Helical" evidence="1">
    <location>
        <begin position="198"/>
        <end position="218"/>
    </location>
</feature>
<feature type="transmembrane region" description="Helical" evidence="1">
    <location>
        <begin position="239"/>
        <end position="258"/>
    </location>
</feature>
<dbReference type="Pfam" id="PF04143">
    <property type="entry name" value="Sulf_transp"/>
    <property type="match status" value="1"/>
</dbReference>
<dbReference type="NCBIfam" id="TIGR04112">
    <property type="entry name" value="seleno_YedE"/>
    <property type="match status" value="1"/>
</dbReference>
<gene>
    <name evidence="2" type="ORF">C8D99_11847</name>
</gene>
<feature type="transmembrane region" description="Helical" evidence="1">
    <location>
        <begin position="159"/>
        <end position="178"/>
    </location>
</feature>
<feature type="transmembrane region" description="Helical" evidence="1">
    <location>
        <begin position="93"/>
        <end position="116"/>
    </location>
</feature>
<feature type="transmembrane region" description="Helical" evidence="1">
    <location>
        <begin position="310"/>
        <end position="330"/>
    </location>
</feature>
<dbReference type="OrthoDB" id="3190590at2"/>
<dbReference type="RefSeq" id="WP_133958610.1">
    <property type="nucleotide sequence ID" value="NZ_SORI01000018.1"/>
</dbReference>
<reference evidence="2 3" key="1">
    <citation type="submission" date="2019-03" db="EMBL/GenBank/DDBJ databases">
        <title>Genomic Encyclopedia of Type Strains, Phase IV (KMG-IV): sequencing the most valuable type-strain genomes for metagenomic binning, comparative biology and taxonomic classification.</title>
        <authorList>
            <person name="Goeker M."/>
        </authorList>
    </citation>
    <scope>NUCLEOTIDE SEQUENCE [LARGE SCALE GENOMIC DNA]</scope>
    <source>
        <strain evidence="2 3">DSM 25964</strain>
    </source>
</reference>
<feature type="transmembrane region" description="Helical" evidence="1">
    <location>
        <begin position="12"/>
        <end position="31"/>
    </location>
</feature>